<dbReference type="InterPro" id="IPR000608">
    <property type="entry name" value="UBC"/>
</dbReference>
<evidence type="ECO:0000256" key="2">
    <source>
        <dbReference type="ARBA" id="ARBA00004496"/>
    </source>
</evidence>
<reference evidence="16 17" key="1">
    <citation type="submission" date="2016-11" db="EMBL/GenBank/DDBJ databases">
        <title>The macronuclear genome of Stentor coeruleus: a giant cell with tiny introns.</title>
        <authorList>
            <person name="Slabodnick M."/>
            <person name="Ruby J.G."/>
            <person name="Reiff S.B."/>
            <person name="Swart E.C."/>
            <person name="Gosai S."/>
            <person name="Prabakaran S."/>
            <person name="Witkowska E."/>
            <person name="Larue G.E."/>
            <person name="Fisher S."/>
            <person name="Freeman R.M."/>
            <person name="Gunawardena J."/>
            <person name="Chu W."/>
            <person name="Stover N.A."/>
            <person name="Gregory B.D."/>
            <person name="Nowacki M."/>
            <person name="Derisi J."/>
            <person name="Roy S.W."/>
            <person name="Marshall W.F."/>
            <person name="Sood P."/>
        </authorList>
    </citation>
    <scope>NUCLEOTIDE SEQUENCE [LARGE SCALE GENOMIC DNA]</scope>
    <source>
        <strain evidence="16">WM001</strain>
    </source>
</reference>
<dbReference type="GO" id="GO:0004869">
    <property type="term" value="F:cysteine-type endopeptidase inhibitor activity"/>
    <property type="evidence" value="ECO:0007669"/>
    <property type="project" value="TreeGrafter"/>
</dbReference>
<dbReference type="GO" id="GO:0005737">
    <property type="term" value="C:cytoplasm"/>
    <property type="evidence" value="ECO:0007669"/>
    <property type="project" value="UniProtKB-SubCell"/>
</dbReference>
<evidence type="ECO:0000256" key="12">
    <source>
        <dbReference type="ARBA" id="ARBA00041798"/>
    </source>
</evidence>
<dbReference type="PANTHER" id="PTHR46116:SF26">
    <property type="entry name" value="UBIQUITIN-CONJUGATING ENZYME E2 Z"/>
    <property type="match status" value="1"/>
</dbReference>
<dbReference type="GO" id="GO:0005634">
    <property type="term" value="C:nucleus"/>
    <property type="evidence" value="ECO:0007669"/>
    <property type="project" value="UniProtKB-SubCell"/>
</dbReference>
<keyword evidence="4" id="KW-0963">Cytoplasm</keyword>
<dbReference type="PROSITE" id="PS50127">
    <property type="entry name" value="UBC_2"/>
    <property type="match status" value="1"/>
</dbReference>
<dbReference type="Gene3D" id="3.10.110.10">
    <property type="entry name" value="Ubiquitin Conjugating Enzyme"/>
    <property type="match status" value="1"/>
</dbReference>
<dbReference type="EMBL" id="MPUH01000504">
    <property type="protein sequence ID" value="OMJ78763.1"/>
    <property type="molecule type" value="Genomic_DNA"/>
</dbReference>
<keyword evidence="10" id="KW-0539">Nucleus</keyword>
<dbReference type="Pfam" id="PF00179">
    <property type="entry name" value="UQ_con"/>
    <property type="match status" value="1"/>
</dbReference>
<dbReference type="EC" id="2.3.2.23" evidence="3"/>
<keyword evidence="17" id="KW-1185">Reference proteome</keyword>
<dbReference type="AlphaFoldDB" id="A0A1R2BPM7"/>
<keyword evidence="6" id="KW-0053">Apoptosis</keyword>
<evidence type="ECO:0000256" key="8">
    <source>
        <dbReference type="ARBA" id="ARBA00022786"/>
    </source>
</evidence>
<organism evidence="16 17">
    <name type="scientific">Stentor coeruleus</name>
    <dbReference type="NCBI Taxonomy" id="5963"/>
    <lineage>
        <taxon>Eukaryota</taxon>
        <taxon>Sar</taxon>
        <taxon>Alveolata</taxon>
        <taxon>Ciliophora</taxon>
        <taxon>Postciliodesmatophora</taxon>
        <taxon>Heterotrichea</taxon>
        <taxon>Heterotrichida</taxon>
        <taxon>Stentoridae</taxon>
        <taxon>Stentor</taxon>
    </lineage>
</organism>
<proteinExistence type="predicted"/>
<keyword evidence="8" id="KW-0833">Ubl conjugation pathway</keyword>
<dbReference type="Proteomes" id="UP000187209">
    <property type="component" value="Unassembled WGS sequence"/>
</dbReference>
<accession>A0A1R2BPM7</accession>
<evidence type="ECO:0000256" key="6">
    <source>
        <dbReference type="ARBA" id="ARBA00022703"/>
    </source>
</evidence>
<evidence type="ECO:0000256" key="4">
    <source>
        <dbReference type="ARBA" id="ARBA00022490"/>
    </source>
</evidence>
<evidence type="ECO:0000256" key="1">
    <source>
        <dbReference type="ARBA" id="ARBA00004123"/>
    </source>
</evidence>
<evidence type="ECO:0000256" key="14">
    <source>
        <dbReference type="ARBA" id="ARBA00042401"/>
    </source>
</evidence>
<evidence type="ECO:0000256" key="13">
    <source>
        <dbReference type="ARBA" id="ARBA00042316"/>
    </source>
</evidence>
<dbReference type="SMART" id="SM00212">
    <property type="entry name" value="UBCc"/>
    <property type="match status" value="1"/>
</dbReference>
<evidence type="ECO:0000256" key="5">
    <source>
        <dbReference type="ARBA" id="ARBA00022679"/>
    </source>
</evidence>
<evidence type="ECO:0000259" key="15">
    <source>
        <dbReference type="PROSITE" id="PS50127"/>
    </source>
</evidence>
<dbReference type="SUPFAM" id="SSF54495">
    <property type="entry name" value="UBC-like"/>
    <property type="match status" value="1"/>
</dbReference>
<protein>
    <recommendedName>
        <fullName evidence="11">Ubiquitin-conjugating enzyme E2 Z</fullName>
        <ecNumber evidence="3">2.3.2.23</ecNumber>
    </recommendedName>
    <alternativeName>
        <fullName evidence="12">E2 ubiquitin-conjugating enzyme Z</fullName>
    </alternativeName>
    <alternativeName>
        <fullName evidence="14">Ubiquitin carrier protein Z</fullName>
    </alternativeName>
    <alternativeName>
        <fullName evidence="13">Ubiquitin-protein ligase Z</fullName>
    </alternativeName>
</protein>
<dbReference type="InterPro" id="IPR016135">
    <property type="entry name" value="UBQ-conjugating_enzyme/RWD"/>
</dbReference>
<evidence type="ECO:0000256" key="11">
    <source>
        <dbReference type="ARBA" id="ARBA00039894"/>
    </source>
</evidence>
<sequence>MEPDGICGDININNVENDYLFPYLPEEFPDHPIPESYTLHKIHHIPLIPDIPDDFEFESEADFLSNFDFSPDPYAPIQSFPRQPYNQSEPILNFTEISEEDTKHTESSSAYFENLKTLRVIMKETRFLEFSAREAVLGPGALSRVTKELKVLATSLPCEAGGSIFCSFISSNLSLAEALISGPNDTPYEHGLYLFSLQIPSEYPKSPPIVQILTTGNGMIRFNPNLYNNGYVCLSIINTWGGNPQERWNPTFSTLLQVLVSIQALVMDCKVVQKEPGFEDYTENSQANKAYTWCVRYGNMAFAVLENLKNPPKAFVEVIQKHFYMKKGQILATLAKWLEEAKSADLDWNSAIVANHNRQTMTLFMEKGVYNVFEELYGQIREQLDCLDSV</sequence>
<feature type="domain" description="UBC core" evidence="15">
    <location>
        <begin position="140"/>
        <end position="304"/>
    </location>
</feature>
<comment type="subcellular location">
    <subcellularLocation>
        <location evidence="2">Cytoplasm</location>
    </subcellularLocation>
    <subcellularLocation>
        <location evidence="1">Nucleus</location>
    </subcellularLocation>
</comment>
<name>A0A1R2BPM7_9CILI</name>
<dbReference type="PANTHER" id="PTHR46116">
    <property type="entry name" value="(E3-INDEPENDENT) E2 UBIQUITIN-CONJUGATING ENZYME"/>
    <property type="match status" value="1"/>
</dbReference>
<keyword evidence="7" id="KW-0547">Nucleotide-binding</keyword>
<evidence type="ECO:0000313" key="17">
    <source>
        <dbReference type="Proteomes" id="UP000187209"/>
    </source>
</evidence>
<keyword evidence="5" id="KW-0808">Transferase</keyword>
<dbReference type="GO" id="GO:0061631">
    <property type="term" value="F:ubiquitin conjugating enzyme activity"/>
    <property type="evidence" value="ECO:0007669"/>
    <property type="project" value="UniProtKB-EC"/>
</dbReference>
<evidence type="ECO:0000256" key="3">
    <source>
        <dbReference type="ARBA" id="ARBA00012486"/>
    </source>
</evidence>
<evidence type="ECO:0000313" key="16">
    <source>
        <dbReference type="EMBL" id="OMJ78763.1"/>
    </source>
</evidence>
<evidence type="ECO:0000256" key="10">
    <source>
        <dbReference type="ARBA" id="ARBA00023242"/>
    </source>
</evidence>
<evidence type="ECO:0000256" key="9">
    <source>
        <dbReference type="ARBA" id="ARBA00022840"/>
    </source>
</evidence>
<evidence type="ECO:0000256" key="7">
    <source>
        <dbReference type="ARBA" id="ARBA00022741"/>
    </source>
</evidence>
<gene>
    <name evidence="16" type="ORF">SteCoe_21336</name>
</gene>
<comment type="caution">
    <text evidence="16">The sequence shown here is derived from an EMBL/GenBank/DDBJ whole genome shotgun (WGS) entry which is preliminary data.</text>
</comment>
<dbReference type="GO" id="GO:0005524">
    <property type="term" value="F:ATP binding"/>
    <property type="evidence" value="ECO:0007669"/>
    <property type="project" value="UniProtKB-KW"/>
</dbReference>
<dbReference type="OrthoDB" id="47801at2759"/>
<keyword evidence="9" id="KW-0067">ATP-binding</keyword>